<dbReference type="AlphaFoldDB" id="A0A9D4V325"/>
<dbReference type="GO" id="GO:0010024">
    <property type="term" value="P:phytochromobilin biosynthetic process"/>
    <property type="evidence" value="ECO:0007669"/>
    <property type="project" value="InterPro"/>
</dbReference>
<evidence type="ECO:0000313" key="1">
    <source>
        <dbReference type="EMBL" id="KAI5078363.1"/>
    </source>
</evidence>
<sequence length="302" mass="34445">MADRRLHSVFGLNGLEWLHSRSPQHGLERECSSRCSRSPRSVFGPDALLGQALTGRGHKLLYKPYMESLLSSLSVAAPGLKCQQLDADLRSQKSNKGQEGAEVHNWLFCSNRLRRIRFTYFDAGSAGQAFNSLLYPDYRFDYPLLGIDLLAFGKGKVLCVVDFQPLSQEASYLEKYTAGLAPIREEFSIFCSKMSTRIYDENEFFSKQLIFYRSDKGAADPLLQVPGGLFFSTYMGYITSYLNWLHMLDPVEDLHFGTNVRSQQANYDTYSSARDPAIKMFTLYFGHKWSEQFTKEFLFPLA</sequence>
<reference evidence="1" key="1">
    <citation type="submission" date="2021-01" db="EMBL/GenBank/DDBJ databases">
        <title>Adiantum capillus-veneris genome.</title>
        <authorList>
            <person name="Fang Y."/>
            <person name="Liao Q."/>
        </authorList>
    </citation>
    <scope>NUCLEOTIDE SEQUENCE</scope>
    <source>
        <strain evidence="1">H3</strain>
        <tissue evidence="1">Leaf</tissue>
    </source>
</reference>
<protein>
    <recommendedName>
        <fullName evidence="3">15,16-dihydrobiliverdin:ferredoxin oxidoreductase</fullName>
    </recommendedName>
</protein>
<dbReference type="PANTHER" id="PTHR34557:SF6">
    <property type="entry name" value="15,16-DIHYDROBILIVERDIN:FERREDOXIN OXIDOREDUCTASE"/>
    <property type="match status" value="1"/>
</dbReference>
<dbReference type="OrthoDB" id="1882595at2759"/>
<dbReference type="EMBL" id="JABFUD020000006">
    <property type="protein sequence ID" value="KAI5078363.1"/>
    <property type="molecule type" value="Genomic_DNA"/>
</dbReference>
<proteinExistence type="predicted"/>
<dbReference type="InterPro" id="IPR009249">
    <property type="entry name" value="Ferredoxin-dep_bilin_Rdtase"/>
</dbReference>
<dbReference type="GO" id="GO:0050897">
    <property type="term" value="F:cobalt ion binding"/>
    <property type="evidence" value="ECO:0007669"/>
    <property type="project" value="InterPro"/>
</dbReference>
<evidence type="ECO:0008006" key="3">
    <source>
        <dbReference type="Google" id="ProtNLM"/>
    </source>
</evidence>
<comment type="caution">
    <text evidence="1">The sequence shown here is derived from an EMBL/GenBank/DDBJ whole genome shotgun (WGS) entry which is preliminary data.</text>
</comment>
<keyword evidence="2" id="KW-1185">Reference proteome</keyword>
<accession>A0A9D4V325</accession>
<dbReference type="Pfam" id="PF05996">
    <property type="entry name" value="Fe_bilin_red"/>
    <property type="match status" value="1"/>
</dbReference>
<dbReference type="GO" id="GO:0016636">
    <property type="term" value="F:oxidoreductase activity, acting on the CH-CH group of donors, iron-sulfur protein as acceptor"/>
    <property type="evidence" value="ECO:0007669"/>
    <property type="project" value="InterPro"/>
</dbReference>
<organism evidence="1 2">
    <name type="scientific">Adiantum capillus-veneris</name>
    <name type="common">Maidenhair fern</name>
    <dbReference type="NCBI Taxonomy" id="13818"/>
    <lineage>
        <taxon>Eukaryota</taxon>
        <taxon>Viridiplantae</taxon>
        <taxon>Streptophyta</taxon>
        <taxon>Embryophyta</taxon>
        <taxon>Tracheophyta</taxon>
        <taxon>Polypodiopsida</taxon>
        <taxon>Polypodiidae</taxon>
        <taxon>Polypodiales</taxon>
        <taxon>Pteridineae</taxon>
        <taxon>Pteridaceae</taxon>
        <taxon>Vittarioideae</taxon>
        <taxon>Adiantum</taxon>
    </lineage>
</organism>
<name>A0A9D4V325_ADICA</name>
<dbReference type="Proteomes" id="UP000886520">
    <property type="component" value="Chromosome 6"/>
</dbReference>
<gene>
    <name evidence="1" type="ORF">GOP47_0006034</name>
</gene>
<evidence type="ECO:0000313" key="2">
    <source>
        <dbReference type="Proteomes" id="UP000886520"/>
    </source>
</evidence>
<dbReference type="PANTHER" id="PTHR34557">
    <property type="entry name" value="PHYTOCHROMOBILIN:FERREDOXIN OXIDOREDUCTASE, CHLOROPLASTIC"/>
    <property type="match status" value="1"/>
</dbReference>
<dbReference type="Gene3D" id="3.40.1500.20">
    <property type="match status" value="1"/>
</dbReference>